<organism evidence="2 3">
    <name type="scientific">Austropuccinia psidii MF-1</name>
    <dbReference type="NCBI Taxonomy" id="1389203"/>
    <lineage>
        <taxon>Eukaryota</taxon>
        <taxon>Fungi</taxon>
        <taxon>Dikarya</taxon>
        <taxon>Basidiomycota</taxon>
        <taxon>Pucciniomycotina</taxon>
        <taxon>Pucciniomycetes</taxon>
        <taxon>Pucciniales</taxon>
        <taxon>Sphaerophragmiaceae</taxon>
        <taxon>Austropuccinia</taxon>
    </lineage>
</organism>
<evidence type="ECO:0000313" key="3">
    <source>
        <dbReference type="Proteomes" id="UP000765509"/>
    </source>
</evidence>
<dbReference type="InterPro" id="IPR004242">
    <property type="entry name" value="Transposase_21"/>
</dbReference>
<dbReference type="AlphaFoldDB" id="A0A9Q3I484"/>
<protein>
    <submittedName>
        <fullName evidence="2">Uncharacterized protein</fullName>
    </submittedName>
</protein>
<keyword evidence="1" id="KW-0472">Membrane</keyword>
<dbReference type="OrthoDB" id="2506519at2759"/>
<name>A0A9Q3I484_9BASI</name>
<proteinExistence type="predicted"/>
<dbReference type="PANTHER" id="PTHR46579">
    <property type="entry name" value="F5/8 TYPE C DOMAIN-CONTAINING PROTEIN-RELATED"/>
    <property type="match status" value="1"/>
</dbReference>
<keyword evidence="3" id="KW-1185">Reference proteome</keyword>
<keyword evidence="1" id="KW-1133">Transmembrane helix</keyword>
<comment type="caution">
    <text evidence="2">The sequence shown here is derived from an EMBL/GenBank/DDBJ whole genome shotgun (WGS) entry which is preliminary data.</text>
</comment>
<feature type="transmembrane region" description="Helical" evidence="1">
    <location>
        <begin position="50"/>
        <end position="68"/>
    </location>
</feature>
<dbReference type="PANTHER" id="PTHR46579:SF1">
    <property type="entry name" value="F5_8 TYPE C DOMAIN-CONTAINING PROTEIN"/>
    <property type="match status" value="1"/>
</dbReference>
<dbReference type="EMBL" id="AVOT02032817">
    <property type="protein sequence ID" value="MBW0526647.1"/>
    <property type="molecule type" value="Genomic_DNA"/>
</dbReference>
<sequence length="726" mass="83956">MDLRKECLIACHMGDLNPWQTYEPDKTDEESGFKASEEVDSMDVMKKKDLEVIALILSFMMWLYLTLIKKLKLEVTLERYVCCTRCYSLYDVETAPRECSYQETLKSPYCGADLFQLAKFQRLSHIIFPTQQNACFSNRKKYTHIQLPNQPCLKTPHATFLFQPLLTWITWFLNSAGVEEAIDEWTKKLTTGISGHMCDISHGEVWHKLFDQDTSEEPMQLGLLLFIDWFNPQGNKTLGKQMSMGIIALNCLNLPPRLRNQPQYTCLSGIIPSPNQPNMNTMNNVLTPLVNELVELNGGVKICTAKFPKGRAVVIKLVNLIGDIVANHKVAGFKSHAARKFCSWCDIEDHQRVELKLGNLRNSKKVLALAHQWREIESIKRREDAAKKHGIRWSELNRLTYWDPVMSVPLGVMHNWYEGVLQHHFRYRWGFDLIDIGRRSMFEDDSDEEEDEVCRMEVDDDEEMGAEVGYLSEELKEKIRKRIQEVVVPKGVTRIPWEVGSAGNGKLKASEWRALFAVYIPLAVLDVFWNVGSNKYKLLINTGALIECTRILGAPSNVPEDSVRFGQTYQSYQQTSKVLFPNLRVTPNHHYAMHFPDQLKWWGPMMGVSEFAGERLVGCMEETIMNKFGQMQRMQDRWNEDLPQDAKVAKSGKRKELDDAAYDMLLDYMRQSKRDLKDYRKLPHVNEKAVLRNYVTELTEVVWKLGLKVSSKPPNNVIYWKMNGRM</sequence>
<reference evidence="2" key="1">
    <citation type="submission" date="2021-03" db="EMBL/GenBank/DDBJ databases">
        <title>Draft genome sequence of rust myrtle Austropuccinia psidii MF-1, a brazilian biotype.</title>
        <authorList>
            <person name="Quecine M.C."/>
            <person name="Pachon D.M.R."/>
            <person name="Bonatelli M.L."/>
            <person name="Correr F.H."/>
            <person name="Franceschini L.M."/>
            <person name="Leite T.F."/>
            <person name="Margarido G.R.A."/>
            <person name="Almeida C.A."/>
            <person name="Ferrarezi J.A."/>
            <person name="Labate C.A."/>
        </authorList>
    </citation>
    <scope>NUCLEOTIDE SEQUENCE</scope>
    <source>
        <strain evidence="2">MF-1</strain>
    </source>
</reference>
<evidence type="ECO:0000256" key="1">
    <source>
        <dbReference type="SAM" id="Phobius"/>
    </source>
</evidence>
<accession>A0A9Q3I484</accession>
<keyword evidence="1" id="KW-0812">Transmembrane</keyword>
<feature type="non-terminal residue" evidence="2">
    <location>
        <position position="1"/>
    </location>
</feature>
<dbReference type="Proteomes" id="UP000765509">
    <property type="component" value="Unassembled WGS sequence"/>
</dbReference>
<dbReference type="Pfam" id="PF02992">
    <property type="entry name" value="Transposase_21"/>
    <property type="match status" value="1"/>
</dbReference>
<evidence type="ECO:0000313" key="2">
    <source>
        <dbReference type="EMBL" id="MBW0526647.1"/>
    </source>
</evidence>
<gene>
    <name evidence="2" type="ORF">O181_066362</name>
</gene>